<evidence type="ECO:0000256" key="1">
    <source>
        <dbReference type="SAM" id="MobiDB-lite"/>
    </source>
</evidence>
<evidence type="ECO:0000313" key="3">
    <source>
        <dbReference type="Proteomes" id="UP001190700"/>
    </source>
</evidence>
<evidence type="ECO:0000313" key="2">
    <source>
        <dbReference type="EMBL" id="KAK3275651.1"/>
    </source>
</evidence>
<proteinExistence type="predicted"/>
<organism evidence="2 3">
    <name type="scientific">Cymbomonas tetramitiformis</name>
    <dbReference type="NCBI Taxonomy" id="36881"/>
    <lineage>
        <taxon>Eukaryota</taxon>
        <taxon>Viridiplantae</taxon>
        <taxon>Chlorophyta</taxon>
        <taxon>Pyramimonadophyceae</taxon>
        <taxon>Pyramimonadales</taxon>
        <taxon>Pyramimonadaceae</taxon>
        <taxon>Cymbomonas</taxon>
    </lineage>
</organism>
<dbReference type="AlphaFoldDB" id="A0AAE0GCM3"/>
<dbReference type="Proteomes" id="UP001190700">
    <property type="component" value="Unassembled WGS sequence"/>
</dbReference>
<feature type="region of interest" description="Disordered" evidence="1">
    <location>
        <begin position="27"/>
        <end position="49"/>
    </location>
</feature>
<gene>
    <name evidence="2" type="ORF">CYMTET_16234</name>
</gene>
<dbReference type="EMBL" id="LGRX02007096">
    <property type="protein sequence ID" value="KAK3275651.1"/>
    <property type="molecule type" value="Genomic_DNA"/>
</dbReference>
<sequence length="188" mass="21071">MCLQLATESAAELQKLQRREERRIHRARVSQHFSALADESDPSGKSEPKPVVQATTVIFEEDMDRNDSTKLSFRKLSMYSCTRARKKKTGQSSCKTLCYSMKTPPFNEREQGTVWVVARPFVGTDADGEVSNEYLTSGTSLKGLTGGDGTIDSQYYFALGAFIAELDSKFMMKGTQEKILSDIYYIGF</sequence>
<comment type="caution">
    <text evidence="2">The sequence shown here is derived from an EMBL/GenBank/DDBJ whole genome shotgun (WGS) entry which is preliminary data.</text>
</comment>
<keyword evidence="3" id="KW-1185">Reference proteome</keyword>
<accession>A0AAE0GCM3</accession>
<reference evidence="2 3" key="1">
    <citation type="journal article" date="2015" name="Genome Biol. Evol.">
        <title>Comparative Genomics of a Bacterivorous Green Alga Reveals Evolutionary Causalities and Consequences of Phago-Mixotrophic Mode of Nutrition.</title>
        <authorList>
            <person name="Burns J.A."/>
            <person name="Paasch A."/>
            <person name="Narechania A."/>
            <person name="Kim E."/>
        </authorList>
    </citation>
    <scope>NUCLEOTIDE SEQUENCE [LARGE SCALE GENOMIC DNA]</scope>
    <source>
        <strain evidence="2 3">PLY_AMNH</strain>
    </source>
</reference>
<name>A0AAE0GCM3_9CHLO</name>
<protein>
    <submittedName>
        <fullName evidence="2">Uncharacterized protein</fullName>
    </submittedName>
</protein>